<dbReference type="GO" id="GO:0016020">
    <property type="term" value="C:membrane"/>
    <property type="evidence" value="ECO:0007669"/>
    <property type="project" value="UniProtKB-SubCell"/>
</dbReference>
<feature type="chain" id="PRO_5018285663" description="Leucine-rich repeat-containing N-terminal plant-type domain-containing protein" evidence="9">
    <location>
        <begin position="28"/>
        <end position="111"/>
    </location>
</feature>
<organism evidence="11 12">
    <name type="scientific">Panicum miliaceum</name>
    <name type="common">Proso millet</name>
    <name type="synonym">Broomcorn millet</name>
    <dbReference type="NCBI Taxonomy" id="4540"/>
    <lineage>
        <taxon>Eukaryota</taxon>
        <taxon>Viridiplantae</taxon>
        <taxon>Streptophyta</taxon>
        <taxon>Embryophyta</taxon>
        <taxon>Tracheophyta</taxon>
        <taxon>Spermatophyta</taxon>
        <taxon>Magnoliopsida</taxon>
        <taxon>Liliopsida</taxon>
        <taxon>Poales</taxon>
        <taxon>Poaceae</taxon>
        <taxon>PACMAD clade</taxon>
        <taxon>Panicoideae</taxon>
        <taxon>Panicodae</taxon>
        <taxon>Paniceae</taxon>
        <taxon>Panicinae</taxon>
        <taxon>Panicum</taxon>
        <taxon>Panicum sect. Panicum</taxon>
    </lineage>
</organism>
<keyword evidence="2" id="KW-0433">Leucine-rich repeat</keyword>
<dbReference type="STRING" id="4540.A0A3L6TE90"/>
<comment type="subcellular location">
    <subcellularLocation>
        <location evidence="1">Membrane</location>
        <topology evidence="1">Single-pass type I membrane protein</topology>
    </subcellularLocation>
</comment>
<keyword evidence="6" id="KW-1133">Transmembrane helix</keyword>
<evidence type="ECO:0000256" key="7">
    <source>
        <dbReference type="ARBA" id="ARBA00023136"/>
    </source>
</evidence>
<gene>
    <name evidence="11" type="ORF">C2845_PM03G18320</name>
</gene>
<evidence type="ECO:0000256" key="2">
    <source>
        <dbReference type="ARBA" id="ARBA00022614"/>
    </source>
</evidence>
<dbReference type="Proteomes" id="UP000275267">
    <property type="component" value="Unassembled WGS sequence"/>
</dbReference>
<dbReference type="AlphaFoldDB" id="A0A3L6TE90"/>
<keyword evidence="7" id="KW-0472">Membrane</keyword>
<evidence type="ECO:0000256" key="1">
    <source>
        <dbReference type="ARBA" id="ARBA00004479"/>
    </source>
</evidence>
<comment type="caution">
    <text evidence="11">The sequence shown here is derived from an EMBL/GenBank/DDBJ whole genome shotgun (WGS) entry which is preliminary data.</text>
</comment>
<evidence type="ECO:0000256" key="5">
    <source>
        <dbReference type="ARBA" id="ARBA00022737"/>
    </source>
</evidence>
<dbReference type="EMBL" id="PQIB02000002">
    <property type="protein sequence ID" value="RLN35603.1"/>
    <property type="molecule type" value="Genomic_DNA"/>
</dbReference>
<dbReference type="InterPro" id="IPR046956">
    <property type="entry name" value="RLP23-like"/>
</dbReference>
<keyword evidence="8" id="KW-0325">Glycoprotein</keyword>
<evidence type="ECO:0000313" key="11">
    <source>
        <dbReference type="EMBL" id="RLN35603.1"/>
    </source>
</evidence>
<evidence type="ECO:0000256" key="8">
    <source>
        <dbReference type="ARBA" id="ARBA00023180"/>
    </source>
</evidence>
<evidence type="ECO:0000313" key="12">
    <source>
        <dbReference type="Proteomes" id="UP000275267"/>
    </source>
</evidence>
<accession>A0A3L6TE90</accession>
<dbReference type="OrthoDB" id="1600340at2759"/>
<feature type="domain" description="Leucine-rich repeat-containing N-terminal plant-type" evidence="10">
    <location>
        <begin position="42"/>
        <end position="79"/>
    </location>
</feature>
<feature type="signal peptide" evidence="9">
    <location>
        <begin position="1"/>
        <end position="27"/>
    </location>
</feature>
<evidence type="ECO:0000256" key="4">
    <source>
        <dbReference type="ARBA" id="ARBA00022729"/>
    </source>
</evidence>
<sequence length="111" mass="12425">MHLTTGPPHLLLLTVISTTTLFVTCGALQHQHPDGSASCIPAERASLLSFKKGVTIDPTNRLASWHCRDCCRWRGVRCSNETTSWSFDFAMEKQTSMPLLHAMMTTLYMAR</sequence>
<keyword evidence="3" id="KW-0812">Transmembrane</keyword>
<evidence type="ECO:0000256" key="9">
    <source>
        <dbReference type="SAM" id="SignalP"/>
    </source>
</evidence>
<evidence type="ECO:0000256" key="6">
    <source>
        <dbReference type="ARBA" id="ARBA00022989"/>
    </source>
</evidence>
<proteinExistence type="predicted"/>
<dbReference type="InterPro" id="IPR013210">
    <property type="entry name" value="LRR_N_plant-typ"/>
</dbReference>
<dbReference type="Gene3D" id="3.80.10.10">
    <property type="entry name" value="Ribonuclease Inhibitor"/>
    <property type="match status" value="1"/>
</dbReference>
<dbReference type="Pfam" id="PF08263">
    <property type="entry name" value="LRRNT_2"/>
    <property type="match status" value="1"/>
</dbReference>
<keyword evidence="12" id="KW-1185">Reference proteome</keyword>
<dbReference type="PANTHER" id="PTHR48063">
    <property type="entry name" value="LRR RECEPTOR-LIKE KINASE"/>
    <property type="match status" value="1"/>
</dbReference>
<reference evidence="12" key="1">
    <citation type="journal article" date="2019" name="Nat. Commun.">
        <title>The genome of broomcorn millet.</title>
        <authorList>
            <person name="Zou C."/>
            <person name="Miki D."/>
            <person name="Li D."/>
            <person name="Tang Q."/>
            <person name="Xiao L."/>
            <person name="Rajput S."/>
            <person name="Deng P."/>
            <person name="Jia W."/>
            <person name="Huang R."/>
            <person name="Zhang M."/>
            <person name="Sun Y."/>
            <person name="Hu J."/>
            <person name="Fu X."/>
            <person name="Schnable P.S."/>
            <person name="Li F."/>
            <person name="Zhang H."/>
            <person name="Feng B."/>
            <person name="Zhu X."/>
            <person name="Liu R."/>
            <person name="Schnable J.C."/>
            <person name="Zhu J.-K."/>
            <person name="Zhang H."/>
        </authorList>
    </citation>
    <scope>NUCLEOTIDE SEQUENCE [LARGE SCALE GENOMIC DNA]</scope>
</reference>
<keyword evidence="5" id="KW-0677">Repeat</keyword>
<keyword evidence="4 9" id="KW-0732">Signal</keyword>
<dbReference type="InterPro" id="IPR032675">
    <property type="entry name" value="LRR_dom_sf"/>
</dbReference>
<evidence type="ECO:0000259" key="10">
    <source>
        <dbReference type="Pfam" id="PF08263"/>
    </source>
</evidence>
<dbReference type="PANTHER" id="PTHR48063:SF9">
    <property type="entry name" value="LRR PROTEIN WM1.10"/>
    <property type="match status" value="1"/>
</dbReference>
<evidence type="ECO:0000256" key="3">
    <source>
        <dbReference type="ARBA" id="ARBA00022692"/>
    </source>
</evidence>
<protein>
    <recommendedName>
        <fullName evidence="10">Leucine-rich repeat-containing N-terminal plant-type domain-containing protein</fullName>
    </recommendedName>
</protein>
<name>A0A3L6TE90_PANMI</name>